<keyword evidence="4" id="KW-1185">Reference proteome</keyword>
<evidence type="ECO:0000256" key="1">
    <source>
        <dbReference type="ARBA" id="ARBA00004613"/>
    </source>
</evidence>
<dbReference type="InterPro" id="IPR001343">
    <property type="entry name" value="Hemolysn_Ca-bd"/>
</dbReference>
<keyword evidence="2" id="KW-0964">Secreted</keyword>
<dbReference type="InterPro" id="IPR018511">
    <property type="entry name" value="Hemolysin-typ_Ca-bd_CS"/>
</dbReference>
<comment type="subcellular location">
    <subcellularLocation>
        <location evidence="1">Secreted</location>
    </subcellularLocation>
</comment>
<dbReference type="GO" id="GO:0005576">
    <property type="term" value="C:extracellular region"/>
    <property type="evidence" value="ECO:0007669"/>
    <property type="project" value="UniProtKB-SubCell"/>
</dbReference>
<name>A0A931BQI2_9HYPH</name>
<dbReference type="Proteomes" id="UP000599312">
    <property type="component" value="Unassembled WGS sequence"/>
</dbReference>
<reference evidence="3" key="1">
    <citation type="submission" date="2020-11" db="EMBL/GenBank/DDBJ databases">
        <authorList>
            <person name="Kim M.K."/>
        </authorList>
    </citation>
    <scope>NUCLEOTIDE SEQUENCE</scope>
    <source>
        <strain evidence="3">BT350</strain>
    </source>
</reference>
<dbReference type="PANTHER" id="PTHR38340">
    <property type="entry name" value="S-LAYER PROTEIN"/>
    <property type="match status" value="1"/>
</dbReference>
<comment type="caution">
    <text evidence="3">The sequence shown here is derived from an EMBL/GenBank/DDBJ whole genome shotgun (WGS) entry which is preliminary data.</text>
</comment>
<gene>
    <name evidence="3" type="ORF">I2H38_05045</name>
</gene>
<protein>
    <submittedName>
        <fullName evidence="3">Calcium-binding protein</fullName>
    </submittedName>
</protein>
<organism evidence="3 4">
    <name type="scientific">Microvirga alba</name>
    <dbReference type="NCBI Taxonomy" id="2791025"/>
    <lineage>
        <taxon>Bacteria</taxon>
        <taxon>Pseudomonadati</taxon>
        <taxon>Pseudomonadota</taxon>
        <taxon>Alphaproteobacteria</taxon>
        <taxon>Hyphomicrobiales</taxon>
        <taxon>Methylobacteriaceae</taxon>
        <taxon>Microvirga</taxon>
    </lineage>
</organism>
<evidence type="ECO:0000313" key="3">
    <source>
        <dbReference type="EMBL" id="MBF9232743.1"/>
    </source>
</evidence>
<dbReference type="Gene3D" id="2.150.10.10">
    <property type="entry name" value="Serralysin-like metalloprotease, C-terminal"/>
    <property type="match status" value="1"/>
</dbReference>
<dbReference type="Pfam" id="PF00353">
    <property type="entry name" value="HemolysinCabind"/>
    <property type="match status" value="1"/>
</dbReference>
<dbReference type="PANTHER" id="PTHR38340:SF1">
    <property type="entry name" value="S-LAYER PROTEIN"/>
    <property type="match status" value="1"/>
</dbReference>
<dbReference type="InterPro" id="IPR011049">
    <property type="entry name" value="Serralysin-like_metalloprot_C"/>
</dbReference>
<evidence type="ECO:0000313" key="4">
    <source>
        <dbReference type="Proteomes" id="UP000599312"/>
    </source>
</evidence>
<dbReference type="SUPFAM" id="SSF51120">
    <property type="entry name" value="beta-Roll"/>
    <property type="match status" value="1"/>
</dbReference>
<dbReference type="PROSITE" id="PS00330">
    <property type="entry name" value="HEMOLYSIN_CALCIUM"/>
    <property type="match status" value="3"/>
</dbReference>
<dbReference type="EMBL" id="JADQDO010000002">
    <property type="protein sequence ID" value="MBF9232743.1"/>
    <property type="molecule type" value="Genomic_DNA"/>
</dbReference>
<sequence>MGGGNDLVINDGRIDSVVYLGEGEDRYEGAKSLYNVEVDGGGGNDVIIGGYGNDRLYGGGGDDLLVGGAGSDRLSGGLGRDLLVGGEGADAFVFEAALGASNIDTIRDFSVWDDVILLHHEIFDGLSIGSLSSKAFEIGTSAQTADTRIVYNRATGELSYDADGNGRGEAVTFAVFDTSVALKASHFLII</sequence>
<dbReference type="AlphaFoldDB" id="A0A931BQI2"/>
<dbReference type="InterPro" id="IPR050557">
    <property type="entry name" value="RTX_toxin/Mannuronan_C5-epim"/>
</dbReference>
<proteinExistence type="predicted"/>
<dbReference type="GO" id="GO:0005509">
    <property type="term" value="F:calcium ion binding"/>
    <property type="evidence" value="ECO:0007669"/>
    <property type="project" value="InterPro"/>
</dbReference>
<dbReference type="PRINTS" id="PR00313">
    <property type="entry name" value="CABNDNGRPT"/>
</dbReference>
<evidence type="ECO:0000256" key="2">
    <source>
        <dbReference type="ARBA" id="ARBA00022525"/>
    </source>
</evidence>
<accession>A0A931BQI2</accession>